<dbReference type="AlphaFoldDB" id="A0A2A6C9I5"/>
<keyword evidence="3 6" id="KW-0347">Helicase</keyword>
<dbReference type="SUPFAM" id="SSF52540">
    <property type="entry name" value="P-loop containing nucleoside triphosphate hydrolases"/>
    <property type="match status" value="1"/>
</dbReference>
<evidence type="ECO:0000313" key="9">
    <source>
        <dbReference type="Proteomes" id="UP000005239"/>
    </source>
</evidence>
<dbReference type="GO" id="GO:0005524">
    <property type="term" value="F:ATP binding"/>
    <property type="evidence" value="ECO:0007669"/>
    <property type="project" value="UniProtKB-UniRule"/>
</dbReference>
<dbReference type="InterPro" id="IPR001650">
    <property type="entry name" value="Helicase_C-like"/>
</dbReference>
<dbReference type="EC" id="3.6.4.13" evidence="6"/>
<feature type="compositionally biased region" description="Acidic residues" evidence="7">
    <location>
        <begin position="1078"/>
        <end position="1101"/>
    </location>
</feature>
<comment type="similarity">
    <text evidence="6">Belongs to the DEAD box helicase family.</text>
</comment>
<dbReference type="CDD" id="cd18787">
    <property type="entry name" value="SF2_C_DEAD"/>
    <property type="match status" value="1"/>
</dbReference>
<organism evidence="8 9">
    <name type="scientific">Pristionchus pacificus</name>
    <name type="common">Parasitic nematode worm</name>
    <dbReference type="NCBI Taxonomy" id="54126"/>
    <lineage>
        <taxon>Eukaryota</taxon>
        <taxon>Metazoa</taxon>
        <taxon>Ecdysozoa</taxon>
        <taxon>Nematoda</taxon>
        <taxon>Chromadorea</taxon>
        <taxon>Rhabditida</taxon>
        <taxon>Rhabditina</taxon>
        <taxon>Diplogasteromorpha</taxon>
        <taxon>Diplogasteroidea</taxon>
        <taxon>Neodiplogasteridae</taxon>
        <taxon>Pristionchus</taxon>
    </lineage>
</organism>
<dbReference type="PANTHER" id="PTHR24031">
    <property type="entry name" value="RNA HELICASE"/>
    <property type="match status" value="1"/>
</dbReference>
<proteinExistence type="inferred from homology"/>
<feature type="region of interest" description="Disordered" evidence="7">
    <location>
        <begin position="495"/>
        <end position="523"/>
    </location>
</feature>
<keyword evidence="5 6" id="KW-0694">RNA-binding</keyword>
<dbReference type="GO" id="GO:0003724">
    <property type="term" value="F:RNA helicase activity"/>
    <property type="evidence" value="ECO:0007669"/>
    <property type="project" value="UniProtKB-EC"/>
</dbReference>
<evidence type="ECO:0000256" key="7">
    <source>
        <dbReference type="SAM" id="MobiDB-lite"/>
    </source>
</evidence>
<gene>
    <name evidence="8" type="primary">WBGene00105316</name>
</gene>
<feature type="compositionally biased region" description="Acidic residues" evidence="7">
    <location>
        <begin position="34"/>
        <end position="45"/>
    </location>
</feature>
<reference evidence="8" key="2">
    <citation type="submission" date="2022-06" db="UniProtKB">
        <authorList>
            <consortium name="EnsemblMetazoa"/>
        </authorList>
    </citation>
    <scope>IDENTIFICATION</scope>
    <source>
        <strain evidence="8">PS312</strain>
    </source>
</reference>
<feature type="region of interest" description="Disordered" evidence="7">
    <location>
        <begin position="1024"/>
        <end position="1164"/>
    </location>
</feature>
<feature type="region of interest" description="Disordered" evidence="7">
    <location>
        <begin position="20"/>
        <end position="49"/>
    </location>
</feature>
<feature type="compositionally biased region" description="Basic and acidic residues" evidence="7">
    <location>
        <begin position="20"/>
        <end position="33"/>
    </location>
</feature>
<evidence type="ECO:0000256" key="2">
    <source>
        <dbReference type="ARBA" id="ARBA00022801"/>
    </source>
</evidence>
<comment type="function">
    <text evidence="6">RNA helicase.</text>
</comment>
<protein>
    <recommendedName>
        <fullName evidence="6">ATP-dependent RNA helicase</fullName>
        <ecNumber evidence="6">3.6.4.13</ecNumber>
    </recommendedName>
</protein>
<dbReference type="PROSITE" id="PS51192">
    <property type="entry name" value="HELICASE_ATP_BIND_1"/>
    <property type="match status" value="1"/>
</dbReference>
<sequence length="1220" mass="139663">MTSESILEAFDGAQLAKNLEDLKESGELPHDNLNDSEEEENESFDSEEKLPGCTVHSLRRFHLGGAASRVTPMTDLTEHIHNDLRANIVYSRVPLLVQYLTPLIMAEYDTLIVAPPGKAQIEALCIPIINKIMLSLKEDFQNTDKRPRAVILSSNDHERTKIEEVIRLLTRDLPLVAVNVKSIDKLMNFLTFERADAQLDILVTSPAAYIAFTKRRIEKTEGQPNKKIESKILMERLQYLVIFEMEELADAGGDYSRIITNQRKEKNFTLIMQTHTYFSDRKVKKLLNFDHAENRSKIENLLSEDYGVVMIDSTLCIRNIVLMNDSELSKMQHLRAIIEEHAKNKKNTDFNPEGGIVKFKRRILIVVPNAERARFVMGFLTTEGIYHKYLIDPKHILYLERELSKRKDPMTKLRKGQVIGAITNKISGIRMAHSVVDKVIFFDVVPNLHSLVLNCSKIVDNRRNLFFIDKIDLHEKKDELRSLVQYLKDTDTEIPDELTQFDQSPDSMDTNNGKEQKKTKRRPKLQLDDLATRLINSSVGENYEEVCIKNVFNRIKFESRHMQKRPTIPDADIMDAVPAKIVGNLKGMGITQLLPTQRYTLPLLAEHDTDLFVGAATGNGKTLSFLIPIVVKLLRENERTSVTNHPSALVIANTQVLQLQTFNVCSKLIFGTGIKAVLVCGETSMHEQIKEIGKGVDILIATTGRLLDFLKKEIVYLDKLQYFIYDEADKMTQMGAFRNEVAEISEFIPPEIKPNLRSCFFTATLDAITSFENMYRMDKFCTVRVPGNPLISHHIIPLNPEQENDYQKSRILMGLLKKDVEGQGRTLFDKRKIPYLHKTVVFVCRKIRCNFLAAFLGMYGYSVGVANSDLSLKMRNDIIQRFCNGEMQALIATDSMARGHDIPNVTHVINYDMDDNALDTFKHRAGRTARIGHKGICTTLLSRSQFLLFDNPRFNITEMDPRRKRAAEFAHYLLIECGQRIPKCLVTPGWIALRNELISWNLFEIENCDPKAVLRTFGYNVDDEEITHPTPHVTKRKKSLNTQEKKDESNVKVPPKLVIEMDEYGTPIVDASETEREISEDENEESDEEKEKEKEEDDDGDWGGVTIDESEYDEEGYCKADYDSWGADTDSDAPKANDSNETMVDYMDDSPPTGPLRWTDDEDDIVHNNPLDELKENYMKQTMEKEEEMGIIEEQKENNKEEKEEQKEDKDGGYDVDEVD</sequence>
<dbReference type="EnsemblMetazoa" id="PPA15762.1">
    <property type="protein sequence ID" value="PPA15762.1"/>
    <property type="gene ID" value="WBGene00105316"/>
</dbReference>
<dbReference type="InterPro" id="IPR014001">
    <property type="entry name" value="Helicase_ATP-bd"/>
</dbReference>
<dbReference type="SMART" id="SM00490">
    <property type="entry name" value="HELICc"/>
    <property type="match status" value="1"/>
</dbReference>
<accession>A0A2A6C9I5</accession>
<accession>A0A8R1UAB0</accession>
<reference evidence="9" key="1">
    <citation type="journal article" date="2008" name="Nat. Genet.">
        <title>The Pristionchus pacificus genome provides a unique perspective on nematode lifestyle and parasitism.</title>
        <authorList>
            <person name="Dieterich C."/>
            <person name="Clifton S.W."/>
            <person name="Schuster L.N."/>
            <person name="Chinwalla A."/>
            <person name="Delehaunty K."/>
            <person name="Dinkelacker I."/>
            <person name="Fulton L."/>
            <person name="Fulton R."/>
            <person name="Godfrey J."/>
            <person name="Minx P."/>
            <person name="Mitreva M."/>
            <person name="Roeseler W."/>
            <person name="Tian H."/>
            <person name="Witte H."/>
            <person name="Yang S.P."/>
            <person name="Wilson R.K."/>
            <person name="Sommer R.J."/>
        </authorList>
    </citation>
    <scope>NUCLEOTIDE SEQUENCE [LARGE SCALE GENOMIC DNA]</scope>
    <source>
        <strain evidence="9">PS312</strain>
    </source>
</reference>
<comment type="domain">
    <text evidence="6">The Q motif is unique to and characteristic of the DEAD box family of RNA helicases and controls ATP binding and hydrolysis.</text>
</comment>
<keyword evidence="1 6" id="KW-0547">Nucleotide-binding</keyword>
<evidence type="ECO:0000256" key="5">
    <source>
        <dbReference type="ARBA" id="ARBA00022884"/>
    </source>
</evidence>
<dbReference type="CDD" id="cd00268">
    <property type="entry name" value="DEADc"/>
    <property type="match status" value="1"/>
</dbReference>
<name>A0A2A6C9I5_PRIPA</name>
<dbReference type="Proteomes" id="UP000005239">
    <property type="component" value="Unassembled WGS sequence"/>
</dbReference>
<feature type="region of interest" description="Disordered" evidence="7">
    <location>
        <begin position="1183"/>
        <end position="1220"/>
    </location>
</feature>
<evidence type="ECO:0000313" key="8">
    <source>
        <dbReference type="EnsemblMetazoa" id="PPA15762.1"/>
    </source>
</evidence>
<dbReference type="Gene3D" id="3.40.50.300">
    <property type="entry name" value="P-loop containing nucleotide triphosphate hydrolases"/>
    <property type="match status" value="3"/>
</dbReference>
<keyword evidence="4 6" id="KW-0067">ATP-binding</keyword>
<dbReference type="InterPro" id="IPR027417">
    <property type="entry name" value="P-loop_NTPase"/>
</dbReference>
<dbReference type="PROSITE" id="PS51194">
    <property type="entry name" value="HELICASE_CTER"/>
    <property type="match status" value="1"/>
</dbReference>
<comment type="catalytic activity">
    <reaction evidence="6">
        <text>ATP + H2O = ADP + phosphate + H(+)</text>
        <dbReference type="Rhea" id="RHEA:13065"/>
        <dbReference type="ChEBI" id="CHEBI:15377"/>
        <dbReference type="ChEBI" id="CHEBI:15378"/>
        <dbReference type="ChEBI" id="CHEBI:30616"/>
        <dbReference type="ChEBI" id="CHEBI:43474"/>
        <dbReference type="ChEBI" id="CHEBI:456216"/>
        <dbReference type="EC" id="3.6.4.13"/>
    </reaction>
</comment>
<dbReference type="Pfam" id="PF00271">
    <property type="entry name" value="Helicase_C"/>
    <property type="match status" value="1"/>
</dbReference>
<evidence type="ECO:0000256" key="4">
    <source>
        <dbReference type="ARBA" id="ARBA00022840"/>
    </source>
</evidence>
<evidence type="ECO:0000256" key="1">
    <source>
        <dbReference type="ARBA" id="ARBA00022741"/>
    </source>
</evidence>
<dbReference type="GO" id="GO:0003723">
    <property type="term" value="F:RNA binding"/>
    <property type="evidence" value="ECO:0007669"/>
    <property type="project" value="UniProtKB-UniRule"/>
</dbReference>
<evidence type="ECO:0000256" key="3">
    <source>
        <dbReference type="ARBA" id="ARBA00022806"/>
    </source>
</evidence>
<feature type="compositionally biased region" description="Polar residues" evidence="7">
    <location>
        <begin position="500"/>
        <end position="513"/>
    </location>
</feature>
<dbReference type="Pfam" id="PF00270">
    <property type="entry name" value="DEAD"/>
    <property type="match status" value="1"/>
</dbReference>
<evidence type="ECO:0000256" key="6">
    <source>
        <dbReference type="RuleBase" id="RU365068"/>
    </source>
</evidence>
<keyword evidence="2 6" id="KW-0378">Hydrolase</keyword>
<feature type="compositionally biased region" description="Basic and acidic residues" evidence="7">
    <location>
        <begin position="1193"/>
        <end position="1213"/>
    </location>
</feature>
<dbReference type="InterPro" id="IPR011545">
    <property type="entry name" value="DEAD/DEAH_box_helicase_dom"/>
</dbReference>
<keyword evidence="9" id="KW-1185">Reference proteome</keyword>
<dbReference type="GO" id="GO:0016787">
    <property type="term" value="F:hydrolase activity"/>
    <property type="evidence" value="ECO:0007669"/>
    <property type="project" value="UniProtKB-KW"/>
</dbReference>
<dbReference type="OrthoDB" id="5874773at2759"/>
<dbReference type="SMART" id="SM00487">
    <property type="entry name" value="DEXDc"/>
    <property type="match status" value="1"/>
</dbReference>
<dbReference type="InterPro" id="IPR044742">
    <property type="entry name" value="DEAD/DEAH_RhlB"/>
</dbReference>